<protein>
    <submittedName>
        <fullName evidence="2">Uncharacterized protein</fullName>
    </submittedName>
</protein>
<organism evidence="2 3">
    <name type="scientific">Caerostris extrusa</name>
    <name type="common">Bark spider</name>
    <name type="synonym">Caerostris bankana</name>
    <dbReference type="NCBI Taxonomy" id="172846"/>
    <lineage>
        <taxon>Eukaryota</taxon>
        <taxon>Metazoa</taxon>
        <taxon>Ecdysozoa</taxon>
        <taxon>Arthropoda</taxon>
        <taxon>Chelicerata</taxon>
        <taxon>Arachnida</taxon>
        <taxon>Araneae</taxon>
        <taxon>Araneomorphae</taxon>
        <taxon>Entelegynae</taxon>
        <taxon>Araneoidea</taxon>
        <taxon>Araneidae</taxon>
        <taxon>Caerostris</taxon>
    </lineage>
</organism>
<name>A0AAV4NCS7_CAEEX</name>
<evidence type="ECO:0000313" key="3">
    <source>
        <dbReference type="Proteomes" id="UP001054945"/>
    </source>
</evidence>
<gene>
    <name evidence="2" type="ORF">CEXT_8451</name>
</gene>
<reference evidence="2 3" key="1">
    <citation type="submission" date="2021-06" db="EMBL/GenBank/DDBJ databases">
        <title>Caerostris extrusa draft genome.</title>
        <authorList>
            <person name="Kono N."/>
            <person name="Arakawa K."/>
        </authorList>
    </citation>
    <scope>NUCLEOTIDE SEQUENCE [LARGE SCALE GENOMIC DNA]</scope>
</reference>
<accession>A0AAV4NCS7</accession>
<dbReference type="Proteomes" id="UP001054945">
    <property type="component" value="Unassembled WGS sequence"/>
</dbReference>
<keyword evidence="3" id="KW-1185">Reference proteome</keyword>
<feature type="signal peptide" evidence="1">
    <location>
        <begin position="1"/>
        <end position="19"/>
    </location>
</feature>
<sequence>MSFLLSNLITALHLTPIFTTREKINFPETGKLHASFFIAHTRNQNPFPKSCYPKLIHRNQKGERRKRNPQFLPFLLRKLLPVTPKNRKHSTPHPLPYPLQKNPQMGFRNITPGVEIPFYRFSGSLHF</sequence>
<keyword evidence="1" id="KW-0732">Signal</keyword>
<proteinExistence type="predicted"/>
<dbReference type="AlphaFoldDB" id="A0AAV4NCS7"/>
<evidence type="ECO:0000256" key="1">
    <source>
        <dbReference type="SAM" id="SignalP"/>
    </source>
</evidence>
<dbReference type="EMBL" id="BPLR01003214">
    <property type="protein sequence ID" value="GIX82174.1"/>
    <property type="molecule type" value="Genomic_DNA"/>
</dbReference>
<evidence type="ECO:0000313" key="2">
    <source>
        <dbReference type="EMBL" id="GIX82174.1"/>
    </source>
</evidence>
<comment type="caution">
    <text evidence="2">The sequence shown here is derived from an EMBL/GenBank/DDBJ whole genome shotgun (WGS) entry which is preliminary data.</text>
</comment>
<feature type="chain" id="PRO_5043966193" evidence="1">
    <location>
        <begin position="20"/>
        <end position="127"/>
    </location>
</feature>